<dbReference type="GO" id="GO:0005524">
    <property type="term" value="F:ATP binding"/>
    <property type="evidence" value="ECO:0007669"/>
    <property type="project" value="UniProtKB-KW"/>
</dbReference>
<sequence>MELSELQPGELFAGYRVLRRIGAGGMGVVYLAEHPRLPRRDAVKILDPALGRDEDFRSRFLREAELAARVEHPNVVSIYDRGAEGDLLWIAMRYVDGSDVAELVRRGPAELPPRRALRIVTEAARGLDAAHRAGLLHRDVKPANILVAPGPDGTDTVRITDFGIARSVDTNTVTSTGSVLATFAYASPEQLSGHALDARTDVYSLGCSLFEMLTGAPPFGRRSPVAAMAAHLTEPPPAASAANPALPRRLDAVLIRALAKNPADRFGSCAELAAAATAAFEERHSDSHEGARFGSAATASGLPMRYAGPAGPGFGTPVADRQTGPAPVLRPGTGADRPGTGSSRPGPEAPATSGRAVRYWSIAAAAALVVAAGTAIAVARSGAEQGHPVAITTSAPVPTTRSGTSAPTTPPATTTPAAAAWGAAAYIVSAFPGLLPADPEGSGYQGVRCALNDDRGTWLQCLPPSSSTGFSVNIHCDPNRRPITYSSDVLGRSNIREEHWTRPTGTGSVRWTTDSMAGFGLLDVAFDDPGRRFCIVGASGGTGGQDVYDNWWRGAPL</sequence>
<dbReference type="PROSITE" id="PS50011">
    <property type="entry name" value="PROTEIN_KINASE_DOM"/>
    <property type="match status" value="1"/>
</dbReference>
<dbReference type="InterPro" id="IPR008271">
    <property type="entry name" value="Ser/Thr_kinase_AS"/>
</dbReference>
<dbReference type="EC" id="2.7.11.1" evidence="1"/>
<dbReference type="Pfam" id="PF00069">
    <property type="entry name" value="Pkinase"/>
    <property type="match status" value="1"/>
</dbReference>
<evidence type="ECO:0000256" key="3">
    <source>
        <dbReference type="ARBA" id="ARBA00022679"/>
    </source>
</evidence>
<evidence type="ECO:0000256" key="4">
    <source>
        <dbReference type="ARBA" id="ARBA00022741"/>
    </source>
</evidence>
<dbReference type="Proteomes" id="UP000431401">
    <property type="component" value="Unassembled WGS sequence"/>
</dbReference>
<dbReference type="PANTHER" id="PTHR43289">
    <property type="entry name" value="MITOGEN-ACTIVATED PROTEIN KINASE KINASE KINASE 20-RELATED"/>
    <property type="match status" value="1"/>
</dbReference>
<keyword evidence="10" id="KW-1185">Reference proteome</keyword>
<dbReference type="SMART" id="SM00220">
    <property type="entry name" value="S_TKc"/>
    <property type="match status" value="1"/>
</dbReference>
<protein>
    <recommendedName>
        <fullName evidence="1">non-specific serine/threonine protein kinase</fullName>
        <ecNumber evidence="1">2.7.11.1</ecNumber>
    </recommendedName>
</protein>
<dbReference type="Gene3D" id="3.30.200.20">
    <property type="entry name" value="Phosphorylase Kinase, domain 1"/>
    <property type="match status" value="1"/>
</dbReference>
<keyword evidence="6" id="KW-0067">ATP-binding</keyword>
<reference evidence="9 10" key="1">
    <citation type="submission" date="2019-10" db="EMBL/GenBank/DDBJ databases">
        <title>Nocardia macrotermitis sp. nov. and Nocardia aurantia sp. nov., isolated from the gut of fungus growing-termite Macrotermes natalensis.</title>
        <authorList>
            <person name="Benndorf R."/>
            <person name="Schwitalla J."/>
            <person name="Martin K."/>
            <person name="De Beer W."/>
            <person name="Kaster A.-K."/>
            <person name="Vollmers J."/>
            <person name="Poulsen M."/>
            <person name="Beemelmanns C."/>
        </authorList>
    </citation>
    <scope>NUCLEOTIDE SEQUENCE [LARGE SCALE GENOMIC DNA]</scope>
    <source>
        <strain evidence="9 10">RB56</strain>
    </source>
</reference>
<gene>
    <name evidence="9" type="primary">pknD_21</name>
    <name evidence="9" type="ORF">NRB56_63070</name>
</gene>
<dbReference type="GO" id="GO:0004674">
    <property type="term" value="F:protein serine/threonine kinase activity"/>
    <property type="evidence" value="ECO:0007669"/>
    <property type="project" value="UniProtKB-KW"/>
</dbReference>
<dbReference type="PROSITE" id="PS00108">
    <property type="entry name" value="PROTEIN_KINASE_ST"/>
    <property type="match status" value="1"/>
</dbReference>
<evidence type="ECO:0000256" key="5">
    <source>
        <dbReference type="ARBA" id="ARBA00022777"/>
    </source>
</evidence>
<feature type="compositionally biased region" description="Low complexity" evidence="7">
    <location>
        <begin position="398"/>
        <end position="415"/>
    </location>
</feature>
<organism evidence="9 10">
    <name type="scientific">Nocardia aurantia</name>
    <dbReference type="NCBI Taxonomy" id="2585199"/>
    <lineage>
        <taxon>Bacteria</taxon>
        <taxon>Bacillati</taxon>
        <taxon>Actinomycetota</taxon>
        <taxon>Actinomycetes</taxon>
        <taxon>Mycobacteriales</taxon>
        <taxon>Nocardiaceae</taxon>
        <taxon>Nocardia</taxon>
    </lineage>
</organism>
<dbReference type="EMBL" id="WEGI01000015">
    <property type="protein sequence ID" value="MQY30704.1"/>
    <property type="molecule type" value="Genomic_DNA"/>
</dbReference>
<evidence type="ECO:0000259" key="8">
    <source>
        <dbReference type="PROSITE" id="PS50011"/>
    </source>
</evidence>
<evidence type="ECO:0000256" key="7">
    <source>
        <dbReference type="SAM" id="MobiDB-lite"/>
    </source>
</evidence>
<keyword evidence="3 9" id="KW-0808">Transferase</keyword>
<feature type="region of interest" description="Disordered" evidence="7">
    <location>
        <begin position="307"/>
        <end position="352"/>
    </location>
</feature>
<dbReference type="Gene3D" id="1.10.510.10">
    <property type="entry name" value="Transferase(Phosphotransferase) domain 1"/>
    <property type="match status" value="1"/>
</dbReference>
<feature type="region of interest" description="Disordered" evidence="7">
    <location>
        <begin position="393"/>
        <end position="415"/>
    </location>
</feature>
<comment type="caution">
    <text evidence="9">The sequence shown here is derived from an EMBL/GenBank/DDBJ whole genome shotgun (WGS) entry which is preliminary data.</text>
</comment>
<evidence type="ECO:0000256" key="2">
    <source>
        <dbReference type="ARBA" id="ARBA00022527"/>
    </source>
</evidence>
<keyword evidence="5 9" id="KW-0418">Kinase</keyword>
<dbReference type="PANTHER" id="PTHR43289:SF6">
    <property type="entry name" value="SERINE_THREONINE-PROTEIN KINASE NEKL-3"/>
    <property type="match status" value="1"/>
</dbReference>
<evidence type="ECO:0000313" key="9">
    <source>
        <dbReference type="EMBL" id="MQY30704.1"/>
    </source>
</evidence>
<dbReference type="InterPro" id="IPR000719">
    <property type="entry name" value="Prot_kinase_dom"/>
</dbReference>
<accession>A0A7K0E0S3</accession>
<feature type="domain" description="Protein kinase" evidence="8">
    <location>
        <begin position="15"/>
        <end position="280"/>
    </location>
</feature>
<keyword evidence="4" id="KW-0547">Nucleotide-binding</keyword>
<dbReference type="AlphaFoldDB" id="A0A7K0E0S3"/>
<evidence type="ECO:0000313" key="10">
    <source>
        <dbReference type="Proteomes" id="UP000431401"/>
    </source>
</evidence>
<dbReference type="SUPFAM" id="SSF56112">
    <property type="entry name" value="Protein kinase-like (PK-like)"/>
    <property type="match status" value="1"/>
</dbReference>
<dbReference type="CDD" id="cd14014">
    <property type="entry name" value="STKc_PknB_like"/>
    <property type="match status" value="1"/>
</dbReference>
<name>A0A7K0E0S3_9NOCA</name>
<dbReference type="InterPro" id="IPR011009">
    <property type="entry name" value="Kinase-like_dom_sf"/>
</dbReference>
<dbReference type="RefSeq" id="WP_319943810.1">
    <property type="nucleotide sequence ID" value="NZ_WEGI01000015.1"/>
</dbReference>
<evidence type="ECO:0000256" key="1">
    <source>
        <dbReference type="ARBA" id="ARBA00012513"/>
    </source>
</evidence>
<dbReference type="FunFam" id="1.10.510.10:FF:000021">
    <property type="entry name" value="Serine/threonine protein kinase"/>
    <property type="match status" value="1"/>
</dbReference>
<keyword evidence="2" id="KW-0723">Serine/threonine-protein kinase</keyword>
<evidence type="ECO:0000256" key="6">
    <source>
        <dbReference type="ARBA" id="ARBA00022840"/>
    </source>
</evidence>
<proteinExistence type="predicted"/>